<dbReference type="GO" id="GO:0034063">
    <property type="term" value="P:stress granule assembly"/>
    <property type="evidence" value="ECO:0007669"/>
    <property type="project" value="TreeGrafter"/>
</dbReference>
<evidence type="ECO:0000259" key="5">
    <source>
        <dbReference type="PROSITE" id="PS52002"/>
    </source>
</evidence>
<dbReference type="PROSITE" id="PS52002">
    <property type="entry name" value="SM"/>
    <property type="match status" value="1"/>
</dbReference>
<dbReference type="PANTHER" id="PTHR13586:SF0">
    <property type="entry name" value="TRAILER HITCH, ISOFORM H"/>
    <property type="match status" value="1"/>
</dbReference>
<feature type="region of interest" description="Disordered" evidence="2">
    <location>
        <begin position="295"/>
        <end position="324"/>
    </location>
</feature>
<feature type="short sequence motif" description="FFD box" evidence="1">
    <location>
        <begin position="319"/>
        <end position="335"/>
    </location>
</feature>
<dbReference type="PANTHER" id="PTHR13586">
    <property type="entry name" value="SCD6 PROTEIN-RELATED"/>
    <property type="match status" value="1"/>
</dbReference>
<evidence type="ECO:0000259" key="4">
    <source>
        <dbReference type="PROSITE" id="PS51513"/>
    </source>
</evidence>
<feature type="compositionally biased region" description="Basic and acidic residues" evidence="2">
    <location>
        <begin position="295"/>
        <end position="305"/>
    </location>
</feature>
<feature type="compositionally biased region" description="Polar residues" evidence="2">
    <location>
        <begin position="412"/>
        <end position="428"/>
    </location>
</feature>
<dbReference type="CDD" id="cd01736">
    <property type="entry name" value="LSm14_N"/>
    <property type="match status" value="1"/>
</dbReference>
<dbReference type="PROSITE" id="PS51513">
    <property type="entry name" value="FFD"/>
    <property type="match status" value="1"/>
</dbReference>
<evidence type="ECO:0008006" key="7">
    <source>
        <dbReference type="Google" id="ProtNLM"/>
    </source>
</evidence>
<accession>A0A7S2DIJ2</accession>
<dbReference type="InterPro" id="IPR010920">
    <property type="entry name" value="LSM_dom_sf"/>
</dbReference>
<feature type="compositionally biased region" description="Basic and acidic residues" evidence="2">
    <location>
        <begin position="344"/>
        <end position="356"/>
    </location>
</feature>
<reference evidence="6" key="1">
    <citation type="submission" date="2021-01" db="EMBL/GenBank/DDBJ databases">
        <authorList>
            <person name="Corre E."/>
            <person name="Pelletier E."/>
            <person name="Niang G."/>
            <person name="Scheremetjew M."/>
            <person name="Finn R."/>
            <person name="Kale V."/>
            <person name="Holt S."/>
            <person name="Cochrane G."/>
            <person name="Meng A."/>
            <person name="Brown T."/>
            <person name="Cohen L."/>
        </authorList>
    </citation>
    <scope>NUCLEOTIDE SEQUENCE</scope>
    <source>
        <strain evidence="6">CCMP1381</strain>
    </source>
</reference>
<dbReference type="SMART" id="SM01271">
    <property type="entry name" value="LSM14"/>
    <property type="match status" value="1"/>
</dbReference>
<feature type="domain" description="DFDF" evidence="3">
    <location>
        <begin position="274"/>
        <end position="310"/>
    </location>
</feature>
<organism evidence="6">
    <name type="scientific">Octactis speculum</name>
    <dbReference type="NCBI Taxonomy" id="3111310"/>
    <lineage>
        <taxon>Eukaryota</taxon>
        <taxon>Sar</taxon>
        <taxon>Stramenopiles</taxon>
        <taxon>Ochrophyta</taxon>
        <taxon>Dictyochophyceae</taxon>
        <taxon>Dictyochales</taxon>
        <taxon>Dictyochaceae</taxon>
        <taxon>Octactis</taxon>
    </lineage>
</organism>
<evidence type="ECO:0000256" key="1">
    <source>
        <dbReference type="PROSITE-ProRule" id="PRU00846"/>
    </source>
</evidence>
<name>A0A7S2DIJ2_9STRA</name>
<dbReference type="EMBL" id="HBGS01043180">
    <property type="protein sequence ID" value="CAD9454162.1"/>
    <property type="molecule type" value="Transcribed_RNA"/>
</dbReference>
<feature type="compositionally biased region" description="Low complexity" evidence="2">
    <location>
        <begin position="373"/>
        <end position="411"/>
    </location>
</feature>
<dbReference type="GO" id="GO:0003729">
    <property type="term" value="F:mRNA binding"/>
    <property type="evidence" value="ECO:0007669"/>
    <property type="project" value="TreeGrafter"/>
</dbReference>
<sequence length="507" mass="53717">MMNMSNKPPLIGSRISLISKKDIRYVGFLYDINTSEATVALQDVRSFGTEHRPVPQFVPPADTIYPFIKFRGSDINDLHIHDSQPTDGEGPLQQLMGGKPQPPQQEPAPALLTGLGGFPTAISPPGVLSTASLAPGPLLNQPLSVSTPPVPPSTLWSPPVPSSMPLPPPPSASFGSFAATVAPITSQTLTHTAKAENGGAAQLEVGGRSGTDSIRRPPNKGRGGAPQGSSGRNAPRMQSSNPKVPGASGSRSGAMPGTGASLLTRKPKGLDKEHRNALSAEMSEDFDFSSAAEDFDKKKEAEKLAARGSSITAEGDSSKKYNPSASFFDELSCDALDRGGKRFDSQTRLDEQKKNSETFGAVGLQDNRRSRGARGQRNNNAQNQQHSQQHGQQHSQQQHSQQHSQQHNQQRMNTNSQARNGVSTQGQYNNGNAGGRGFNSSSRGGSRLRGGRYGQSTTRAVNNAAPGTSGYVPPGSAVVGGANTGNRGRRRNPRNRRRAANNGNSNN</sequence>
<feature type="domain" description="Sm" evidence="5">
    <location>
        <begin position="2"/>
        <end position="84"/>
    </location>
</feature>
<protein>
    <recommendedName>
        <fullName evidence="7">DFDF domain-containing protein</fullName>
    </recommendedName>
</protein>
<dbReference type="InterPro" id="IPR025761">
    <property type="entry name" value="FFD_box"/>
</dbReference>
<feature type="region of interest" description="Disordered" evidence="2">
    <location>
        <begin position="79"/>
        <end position="108"/>
    </location>
</feature>
<dbReference type="GO" id="GO:0033962">
    <property type="term" value="P:P-body assembly"/>
    <property type="evidence" value="ECO:0007669"/>
    <property type="project" value="TreeGrafter"/>
</dbReference>
<dbReference type="SUPFAM" id="SSF50182">
    <property type="entry name" value="Sm-like ribonucleoproteins"/>
    <property type="match status" value="1"/>
</dbReference>
<evidence type="ECO:0000313" key="6">
    <source>
        <dbReference type="EMBL" id="CAD9454162.1"/>
    </source>
</evidence>
<feature type="compositionally biased region" description="Polar residues" evidence="2">
    <location>
        <begin position="227"/>
        <end position="242"/>
    </location>
</feature>
<evidence type="ECO:0000256" key="2">
    <source>
        <dbReference type="SAM" id="MobiDB-lite"/>
    </source>
</evidence>
<feature type="region of interest" description="Disordered" evidence="2">
    <location>
        <begin position="344"/>
        <end position="507"/>
    </location>
</feature>
<dbReference type="InterPro" id="IPR025609">
    <property type="entry name" value="Lsm14-like_N"/>
</dbReference>
<dbReference type="SMART" id="SM01199">
    <property type="entry name" value="FDF"/>
    <property type="match status" value="1"/>
</dbReference>
<dbReference type="GO" id="GO:0000932">
    <property type="term" value="C:P-body"/>
    <property type="evidence" value="ECO:0007669"/>
    <property type="project" value="TreeGrafter"/>
</dbReference>
<dbReference type="AlphaFoldDB" id="A0A7S2DIJ2"/>
<feature type="compositionally biased region" description="Basic residues" evidence="2">
    <location>
        <begin position="487"/>
        <end position="499"/>
    </location>
</feature>
<dbReference type="InterPro" id="IPR019050">
    <property type="entry name" value="FDF_dom"/>
</dbReference>
<feature type="domain" description="FFD box profile" evidence="4">
    <location>
        <begin position="319"/>
        <end position="335"/>
    </location>
</feature>
<dbReference type="Gene3D" id="2.30.30.100">
    <property type="match status" value="1"/>
</dbReference>
<gene>
    <name evidence="6" type="ORF">DSPE1174_LOCUS22285</name>
</gene>
<dbReference type="PROSITE" id="PS51512">
    <property type="entry name" value="DFDF"/>
    <property type="match status" value="1"/>
</dbReference>
<evidence type="ECO:0000259" key="3">
    <source>
        <dbReference type="PROSITE" id="PS51512"/>
    </source>
</evidence>
<dbReference type="InterPro" id="IPR025762">
    <property type="entry name" value="DFDF"/>
</dbReference>
<feature type="region of interest" description="Disordered" evidence="2">
    <location>
        <begin position="192"/>
        <end position="274"/>
    </location>
</feature>
<proteinExistence type="predicted"/>
<dbReference type="InterPro" id="IPR047575">
    <property type="entry name" value="Sm"/>
</dbReference>
<dbReference type="Pfam" id="PF12701">
    <property type="entry name" value="LSM14"/>
    <property type="match status" value="1"/>
</dbReference>